<proteinExistence type="predicted"/>
<keyword evidence="3" id="KW-1185">Reference proteome</keyword>
<reference evidence="2 3" key="1">
    <citation type="submission" date="2021-06" db="EMBL/GenBank/DDBJ databases">
        <title>Bacterium isolated from marine sediment.</title>
        <authorList>
            <person name="Zhu K.-L."/>
            <person name="Du Z.-J."/>
            <person name="Liang Q.-Y."/>
        </authorList>
    </citation>
    <scope>NUCLEOTIDE SEQUENCE [LARGE SCALE GENOMIC DNA]</scope>
    <source>
        <strain evidence="2 3">A346</strain>
    </source>
</reference>
<accession>A0ABS6MD66</accession>
<feature type="transmembrane region" description="Helical" evidence="1">
    <location>
        <begin position="37"/>
        <end position="58"/>
    </location>
</feature>
<gene>
    <name evidence="2" type="ORF">KTN04_10040</name>
</gene>
<protein>
    <recommendedName>
        <fullName evidence="4">DUF3311 domain-containing protein</fullName>
    </recommendedName>
</protein>
<dbReference type="RefSeq" id="WP_217335099.1">
    <property type="nucleotide sequence ID" value="NZ_JAHQZT010000011.1"/>
</dbReference>
<organism evidence="2 3">
    <name type="scientific">Marinobacterium weihaiense</name>
    <dbReference type="NCBI Taxonomy" id="2851016"/>
    <lineage>
        <taxon>Bacteria</taxon>
        <taxon>Pseudomonadati</taxon>
        <taxon>Pseudomonadota</taxon>
        <taxon>Gammaproteobacteria</taxon>
        <taxon>Oceanospirillales</taxon>
        <taxon>Oceanospirillaceae</taxon>
        <taxon>Marinobacterium</taxon>
    </lineage>
</organism>
<keyword evidence="1" id="KW-1133">Transmembrane helix</keyword>
<dbReference type="Proteomes" id="UP000755551">
    <property type="component" value="Unassembled WGS sequence"/>
</dbReference>
<dbReference type="EMBL" id="JAHQZT010000011">
    <property type="protein sequence ID" value="MBV0933677.1"/>
    <property type="molecule type" value="Genomic_DNA"/>
</dbReference>
<evidence type="ECO:0008006" key="4">
    <source>
        <dbReference type="Google" id="ProtNLM"/>
    </source>
</evidence>
<comment type="caution">
    <text evidence="2">The sequence shown here is derived from an EMBL/GenBank/DDBJ whole genome shotgun (WGS) entry which is preliminary data.</text>
</comment>
<sequence length="64" mass="6915">MKATRSSRLVALSLLALLLFTPPLLLLFDHPTDWGISALPLTVYLIWGGLILLAALILETGDAD</sequence>
<evidence type="ECO:0000256" key="1">
    <source>
        <dbReference type="SAM" id="Phobius"/>
    </source>
</evidence>
<evidence type="ECO:0000313" key="3">
    <source>
        <dbReference type="Proteomes" id="UP000755551"/>
    </source>
</evidence>
<evidence type="ECO:0000313" key="2">
    <source>
        <dbReference type="EMBL" id="MBV0933677.1"/>
    </source>
</evidence>
<keyword evidence="1" id="KW-0812">Transmembrane</keyword>
<name>A0ABS6MD66_9GAMM</name>
<keyword evidence="1" id="KW-0472">Membrane</keyword>